<feature type="compositionally biased region" description="Acidic residues" evidence="1">
    <location>
        <begin position="271"/>
        <end position="283"/>
    </location>
</feature>
<accession>A0ABR1JCP4</accession>
<evidence type="ECO:0000313" key="3">
    <source>
        <dbReference type="Proteomes" id="UP001498398"/>
    </source>
</evidence>
<evidence type="ECO:0000313" key="2">
    <source>
        <dbReference type="EMBL" id="KAK7453362.1"/>
    </source>
</evidence>
<reference evidence="2 3" key="1">
    <citation type="submission" date="2024-01" db="EMBL/GenBank/DDBJ databases">
        <title>A draft genome for the cacao thread blight pathogen Marasmiellus scandens.</title>
        <authorList>
            <person name="Baruah I.K."/>
            <person name="Leung J."/>
            <person name="Bukari Y."/>
            <person name="Amoako-Attah I."/>
            <person name="Meinhardt L.W."/>
            <person name="Bailey B.A."/>
            <person name="Cohen S.P."/>
        </authorList>
    </citation>
    <scope>NUCLEOTIDE SEQUENCE [LARGE SCALE GENOMIC DNA]</scope>
    <source>
        <strain evidence="2 3">GH-19</strain>
    </source>
</reference>
<dbReference type="Proteomes" id="UP001498398">
    <property type="component" value="Unassembled WGS sequence"/>
</dbReference>
<name>A0ABR1JCP4_9AGAR</name>
<organism evidence="2 3">
    <name type="scientific">Marasmiellus scandens</name>
    <dbReference type="NCBI Taxonomy" id="2682957"/>
    <lineage>
        <taxon>Eukaryota</taxon>
        <taxon>Fungi</taxon>
        <taxon>Dikarya</taxon>
        <taxon>Basidiomycota</taxon>
        <taxon>Agaricomycotina</taxon>
        <taxon>Agaricomycetes</taxon>
        <taxon>Agaricomycetidae</taxon>
        <taxon>Agaricales</taxon>
        <taxon>Marasmiineae</taxon>
        <taxon>Omphalotaceae</taxon>
        <taxon>Marasmiellus</taxon>
    </lineage>
</organism>
<keyword evidence="3" id="KW-1185">Reference proteome</keyword>
<proteinExistence type="predicted"/>
<gene>
    <name evidence="2" type="ORF">VKT23_011626</name>
</gene>
<comment type="caution">
    <text evidence="2">The sequence shown here is derived from an EMBL/GenBank/DDBJ whole genome shotgun (WGS) entry which is preliminary data.</text>
</comment>
<feature type="region of interest" description="Disordered" evidence="1">
    <location>
        <begin position="1"/>
        <end position="50"/>
    </location>
</feature>
<sequence>MPKTRKKKQNTTQATRKNVTRHSTHSAAIQDPPEEPNPPSPTPETTTSLPLRIRLRLPPREHSPDPPVPVTNAQATPAPVVPAVSVQPPLSGTGNADWTESDCDRLLAYLEAHKSVSENSKGFKKSFWVNCAVHMNQTRTSGGPKTHASCRSKWQREFIAPYNLIIKLLNTSGLKNCWDPETGISIPLPPHDMVNAWETFVAQNPEIVKYENGWKYFCRVEALMPASNTRKFVYLPSQGTSLQEDEAGLLAQQSPVEPSQEEGVGGLGELQNDDEDDEDIDDSLETQTLMSFTSTPAISCKLPDFNCLCHYSSSSSQA</sequence>
<dbReference type="EMBL" id="JBANRG010000026">
    <property type="protein sequence ID" value="KAK7453362.1"/>
    <property type="molecule type" value="Genomic_DNA"/>
</dbReference>
<feature type="region of interest" description="Disordered" evidence="1">
    <location>
        <begin position="252"/>
        <end position="283"/>
    </location>
</feature>
<protein>
    <recommendedName>
        <fullName evidence="4">Myb-like domain-containing protein</fullName>
    </recommendedName>
</protein>
<evidence type="ECO:0008006" key="4">
    <source>
        <dbReference type="Google" id="ProtNLM"/>
    </source>
</evidence>
<evidence type="ECO:0000256" key="1">
    <source>
        <dbReference type="SAM" id="MobiDB-lite"/>
    </source>
</evidence>